<dbReference type="OrthoDB" id="6151904at2759"/>
<evidence type="ECO:0000313" key="2">
    <source>
        <dbReference type="Proteomes" id="UP000507470"/>
    </source>
</evidence>
<evidence type="ECO:0000313" key="1">
    <source>
        <dbReference type="EMBL" id="CAC5387409.1"/>
    </source>
</evidence>
<dbReference type="PANTHER" id="PTHR33939">
    <property type="entry name" value="PROTEIN CBG22215"/>
    <property type="match status" value="1"/>
</dbReference>
<dbReference type="EMBL" id="CACVKT020004000">
    <property type="protein sequence ID" value="CAC5387409.1"/>
    <property type="molecule type" value="Genomic_DNA"/>
</dbReference>
<dbReference type="Proteomes" id="UP000507470">
    <property type="component" value="Unassembled WGS sequence"/>
</dbReference>
<reference evidence="1 2" key="1">
    <citation type="submission" date="2020-06" db="EMBL/GenBank/DDBJ databases">
        <authorList>
            <person name="Li R."/>
            <person name="Bekaert M."/>
        </authorList>
    </citation>
    <scope>NUCLEOTIDE SEQUENCE [LARGE SCALE GENOMIC DNA]</scope>
    <source>
        <strain evidence="2">wild</strain>
    </source>
</reference>
<dbReference type="Gene3D" id="3.30.420.10">
    <property type="entry name" value="Ribonuclease H-like superfamily/Ribonuclease H"/>
    <property type="match status" value="1"/>
</dbReference>
<keyword evidence="2" id="KW-1185">Reference proteome</keyword>
<organism evidence="1 2">
    <name type="scientific">Mytilus coruscus</name>
    <name type="common">Sea mussel</name>
    <dbReference type="NCBI Taxonomy" id="42192"/>
    <lineage>
        <taxon>Eukaryota</taxon>
        <taxon>Metazoa</taxon>
        <taxon>Spiralia</taxon>
        <taxon>Lophotrochozoa</taxon>
        <taxon>Mollusca</taxon>
        <taxon>Bivalvia</taxon>
        <taxon>Autobranchia</taxon>
        <taxon>Pteriomorphia</taxon>
        <taxon>Mytilida</taxon>
        <taxon>Mytiloidea</taxon>
        <taxon>Mytilidae</taxon>
        <taxon>Mytilinae</taxon>
        <taxon>Mytilus</taxon>
    </lineage>
</organism>
<sequence>MAERKRILSSHSKEIVYNVSKFFESQIQQPTATPVKAFTERTAEATLVSKATIRRVRREKNEKGRLFHQKGRKQKIHEFYTVRRQLPTIDRLYESIKCDINFPGSKSLLLKIVKELGFKWKRSQTKRKVLIEKDAIVEKRIKYLHRIKDYREKDMNLVYIDETWIDTAYTAKKCWQHEDECFRTSKPRTTSYHRSWGGKFGFVPNALLIYKAKSCTGDYHHEMNGENLKKWFTEKLLCSLPEKSVIIMDNASYYSVQFNKCPTTNTKKADIQAWLRSHKIQFDNKLLHPQLLALAKASKQTPKYVIDNIARERGHDI</sequence>
<gene>
    <name evidence="1" type="ORF">MCOR_22746</name>
</gene>
<accession>A0A6J8BXG6</accession>
<dbReference type="PANTHER" id="PTHR33939:SF1">
    <property type="entry name" value="DUF4371 DOMAIN-CONTAINING PROTEIN"/>
    <property type="match status" value="1"/>
</dbReference>
<dbReference type="GO" id="GO:0003676">
    <property type="term" value="F:nucleic acid binding"/>
    <property type="evidence" value="ECO:0007669"/>
    <property type="project" value="InterPro"/>
</dbReference>
<proteinExistence type="predicted"/>
<dbReference type="InterPro" id="IPR036397">
    <property type="entry name" value="RNaseH_sf"/>
</dbReference>
<evidence type="ECO:0008006" key="3">
    <source>
        <dbReference type="Google" id="ProtNLM"/>
    </source>
</evidence>
<dbReference type="AlphaFoldDB" id="A0A6J8BXG6"/>
<name>A0A6J8BXG6_MYTCO</name>
<protein>
    <recommendedName>
        <fullName evidence="3">Tc1-like transposase DDE domain-containing protein</fullName>
    </recommendedName>
</protein>